<organism evidence="3 4">
    <name type="scientific">Glutamicibacter soli</name>
    <dbReference type="NCBI Taxonomy" id="453836"/>
    <lineage>
        <taxon>Bacteria</taxon>
        <taxon>Bacillati</taxon>
        <taxon>Actinomycetota</taxon>
        <taxon>Actinomycetes</taxon>
        <taxon>Micrococcales</taxon>
        <taxon>Micrococcaceae</taxon>
        <taxon>Glutamicibacter</taxon>
    </lineage>
</organism>
<dbReference type="Proteomes" id="UP000252167">
    <property type="component" value="Unassembled WGS sequence"/>
</dbReference>
<protein>
    <submittedName>
        <fullName evidence="3">Uridine kinase</fullName>
    </submittedName>
</protein>
<dbReference type="Pfam" id="PF00485">
    <property type="entry name" value="PRK"/>
    <property type="match status" value="1"/>
</dbReference>
<dbReference type="GO" id="GO:0005524">
    <property type="term" value="F:ATP binding"/>
    <property type="evidence" value="ECO:0007669"/>
    <property type="project" value="InterPro"/>
</dbReference>
<sequence>MGRVPSSSTPVILIGGPSGSGKSYLAARFGNPHLPLDEFYRQLSEDGHPEAFPRTPYGEVDWDHPGTWNMDAALKAVNELLESGSTMVPNYSISTSSYDGHRKICGNGGPIIAEGIFLSEILEPLRAQGIDVQAYYVDEPALLTTIRRFVRDVSQRRKPLLFLIKRGYALFKAHASDRENYRAKGFTIMPKPQLKKLLANLSPVS</sequence>
<evidence type="ECO:0000259" key="1">
    <source>
        <dbReference type="Pfam" id="PF00485"/>
    </source>
</evidence>
<keyword evidence="3" id="KW-0418">Kinase</keyword>
<evidence type="ECO:0000313" key="2">
    <source>
        <dbReference type="EMBL" id="NAZ15599.1"/>
    </source>
</evidence>
<proteinExistence type="predicted"/>
<gene>
    <name evidence="3" type="ORF">C1H84_01060</name>
    <name evidence="2" type="ORF">GT020_05890</name>
</gene>
<dbReference type="Proteomes" id="UP000477543">
    <property type="component" value="Unassembled WGS sequence"/>
</dbReference>
<dbReference type="EMBL" id="POAF01000001">
    <property type="protein sequence ID" value="RBM03927.1"/>
    <property type="molecule type" value="Genomic_DNA"/>
</dbReference>
<dbReference type="EMBL" id="WYDN01000004">
    <property type="protein sequence ID" value="NAZ15599.1"/>
    <property type="molecule type" value="Genomic_DNA"/>
</dbReference>
<feature type="domain" description="Phosphoribulokinase/uridine kinase" evidence="1">
    <location>
        <begin position="11"/>
        <end position="156"/>
    </location>
</feature>
<reference evidence="3 4" key="1">
    <citation type="submission" date="2018-01" db="EMBL/GenBank/DDBJ databases">
        <title>Glutamicibacter soli strain NHPC-3 Whole genome sequence and assembly.</title>
        <authorList>
            <person name="Choudhury P."/>
            <person name="Gupta D."/>
            <person name="Sengupta K."/>
            <person name="Jawed A."/>
            <person name="Sultana N."/>
            <person name="Saha P."/>
        </authorList>
    </citation>
    <scope>NUCLEOTIDE SEQUENCE [LARGE SCALE GENOMIC DNA]</scope>
    <source>
        <strain evidence="3 4">NHPC-3</strain>
    </source>
</reference>
<accession>A0A365YNF2</accession>
<reference evidence="2 5" key="2">
    <citation type="submission" date="2020-01" db="EMBL/GenBank/DDBJ databases">
        <title>Glutamicibacter soli M275.</title>
        <authorList>
            <person name="Meng X."/>
        </authorList>
    </citation>
    <scope>NUCLEOTIDE SEQUENCE [LARGE SCALE GENOMIC DNA]</scope>
    <source>
        <strain evidence="2 5">M275</strain>
    </source>
</reference>
<evidence type="ECO:0000313" key="4">
    <source>
        <dbReference type="Proteomes" id="UP000252167"/>
    </source>
</evidence>
<evidence type="ECO:0000313" key="3">
    <source>
        <dbReference type="EMBL" id="RBM03927.1"/>
    </source>
</evidence>
<dbReference type="InterPro" id="IPR027417">
    <property type="entry name" value="P-loop_NTPase"/>
</dbReference>
<dbReference type="GO" id="GO:0016301">
    <property type="term" value="F:kinase activity"/>
    <property type="evidence" value="ECO:0007669"/>
    <property type="project" value="UniProtKB-KW"/>
</dbReference>
<dbReference type="SUPFAM" id="SSF52540">
    <property type="entry name" value="P-loop containing nucleoside triphosphate hydrolases"/>
    <property type="match status" value="1"/>
</dbReference>
<evidence type="ECO:0000313" key="5">
    <source>
        <dbReference type="Proteomes" id="UP000477543"/>
    </source>
</evidence>
<dbReference type="Gene3D" id="3.40.50.300">
    <property type="entry name" value="P-loop containing nucleotide triphosphate hydrolases"/>
    <property type="match status" value="1"/>
</dbReference>
<dbReference type="InterPro" id="IPR006083">
    <property type="entry name" value="PRK/URK"/>
</dbReference>
<name>A0A365YNF2_9MICC</name>
<comment type="caution">
    <text evidence="3">The sequence shown here is derived from an EMBL/GenBank/DDBJ whole genome shotgun (WGS) entry which is preliminary data.</text>
</comment>
<dbReference type="AlphaFoldDB" id="A0A365YNF2"/>
<keyword evidence="3" id="KW-0808">Transferase</keyword>
<keyword evidence="4" id="KW-1185">Reference proteome</keyword>